<dbReference type="GO" id="GO:0016020">
    <property type="term" value="C:membrane"/>
    <property type="evidence" value="ECO:0007669"/>
    <property type="project" value="UniProtKB-SubCell"/>
</dbReference>
<evidence type="ECO:0000256" key="7">
    <source>
        <dbReference type="SAM" id="MobiDB-lite"/>
    </source>
</evidence>
<evidence type="ECO:0000256" key="2">
    <source>
        <dbReference type="ARBA" id="ARBA00010642"/>
    </source>
</evidence>
<organism evidence="11 12">
    <name type="scientific">Cytospora leucostoma</name>
    <dbReference type="NCBI Taxonomy" id="1230097"/>
    <lineage>
        <taxon>Eukaryota</taxon>
        <taxon>Fungi</taxon>
        <taxon>Dikarya</taxon>
        <taxon>Ascomycota</taxon>
        <taxon>Pezizomycotina</taxon>
        <taxon>Sordariomycetes</taxon>
        <taxon>Sordariomycetidae</taxon>
        <taxon>Diaporthales</taxon>
        <taxon>Cytosporaceae</taxon>
        <taxon>Cytospora</taxon>
    </lineage>
</organism>
<evidence type="ECO:0000256" key="4">
    <source>
        <dbReference type="ARBA" id="ARBA00022729"/>
    </source>
</evidence>
<dbReference type="EMBL" id="LKEB01000006">
    <property type="protein sequence ID" value="ROW16199.1"/>
    <property type="molecule type" value="Genomic_DNA"/>
</dbReference>
<dbReference type="InParanoid" id="A0A423XIL7"/>
<comment type="similarity">
    <text evidence="2">Belongs to the transient receptor potential (TRP) ion channel family.</text>
</comment>
<dbReference type="STRING" id="1230097.A0A423XIL7"/>
<keyword evidence="12" id="KW-1185">Reference proteome</keyword>
<name>A0A423XIL7_9PEZI</name>
<dbReference type="PANTHER" id="PTHR31145:SF5">
    <property type="entry name" value="DUF907 DOMAIN PROTEIN (AFU_ORTHOLOGUE AFUA_2G06100)"/>
    <property type="match status" value="1"/>
</dbReference>
<dbReference type="Pfam" id="PF06011">
    <property type="entry name" value="TRP"/>
    <property type="match status" value="1"/>
</dbReference>
<evidence type="ECO:0000256" key="6">
    <source>
        <dbReference type="ARBA" id="ARBA00023136"/>
    </source>
</evidence>
<dbReference type="OrthoDB" id="2115177at2759"/>
<dbReference type="SMART" id="SM01320">
    <property type="entry name" value="TRP_N"/>
    <property type="match status" value="1"/>
</dbReference>
<dbReference type="Proteomes" id="UP000285146">
    <property type="component" value="Unassembled WGS sequence"/>
</dbReference>
<evidence type="ECO:0000256" key="3">
    <source>
        <dbReference type="ARBA" id="ARBA00022692"/>
    </source>
</evidence>
<comment type="caution">
    <text evidence="11">The sequence shown here is derived from an EMBL/GenBank/DDBJ whole genome shotgun (WGS) entry which is preliminary data.</text>
</comment>
<keyword evidence="3 8" id="KW-0812">Transmembrane</keyword>
<accession>A0A423XIL7</accession>
<dbReference type="GO" id="GO:0055085">
    <property type="term" value="P:transmembrane transport"/>
    <property type="evidence" value="ECO:0007669"/>
    <property type="project" value="TreeGrafter"/>
</dbReference>
<dbReference type="InterPro" id="IPR010308">
    <property type="entry name" value="TRP_C"/>
</dbReference>
<dbReference type="InterPro" id="IPR040241">
    <property type="entry name" value="TRP_Flc/Pkd2-like"/>
</dbReference>
<evidence type="ECO:0000256" key="9">
    <source>
        <dbReference type="SAM" id="SignalP"/>
    </source>
</evidence>
<evidence type="ECO:0000313" key="11">
    <source>
        <dbReference type="EMBL" id="ROW16199.1"/>
    </source>
</evidence>
<feature type="chain" id="PRO_5019235232" description="ML-like domain-containing protein" evidence="9">
    <location>
        <begin position="23"/>
        <end position="775"/>
    </location>
</feature>
<dbReference type="AlphaFoldDB" id="A0A423XIL7"/>
<dbReference type="GO" id="GO:0009272">
    <property type="term" value="P:fungal-type cell wall biogenesis"/>
    <property type="evidence" value="ECO:0007669"/>
    <property type="project" value="TreeGrafter"/>
</dbReference>
<keyword evidence="6 8" id="KW-0472">Membrane</keyword>
<evidence type="ECO:0000256" key="1">
    <source>
        <dbReference type="ARBA" id="ARBA00004141"/>
    </source>
</evidence>
<feature type="transmembrane region" description="Helical" evidence="8">
    <location>
        <begin position="525"/>
        <end position="544"/>
    </location>
</feature>
<feature type="region of interest" description="Disordered" evidence="7">
    <location>
        <begin position="701"/>
        <end position="738"/>
    </location>
</feature>
<keyword evidence="5 8" id="KW-1133">Transmembrane helix</keyword>
<feature type="transmembrane region" description="Helical" evidence="8">
    <location>
        <begin position="556"/>
        <end position="575"/>
    </location>
</feature>
<proteinExistence type="inferred from homology"/>
<feature type="transmembrane region" description="Helical" evidence="8">
    <location>
        <begin position="359"/>
        <end position="390"/>
    </location>
</feature>
<feature type="transmembrane region" description="Helical" evidence="8">
    <location>
        <begin position="499"/>
        <end position="519"/>
    </location>
</feature>
<feature type="transmembrane region" description="Helical" evidence="8">
    <location>
        <begin position="411"/>
        <end position="431"/>
    </location>
</feature>
<feature type="signal peptide" evidence="9">
    <location>
        <begin position="1"/>
        <end position="22"/>
    </location>
</feature>
<feature type="region of interest" description="Disordered" evidence="7">
    <location>
        <begin position="623"/>
        <end position="649"/>
    </location>
</feature>
<evidence type="ECO:0000259" key="10">
    <source>
        <dbReference type="SMART" id="SM01320"/>
    </source>
</evidence>
<dbReference type="PANTHER" id="PTHR31145">
    <property type="entry name" value="INTEGRAL MEMBRANE PROTEIN (AFU_ORTHOLOGUE AFUA_7G01610)"/>
    <property type="match status" value="1"/>
</dbReference>
<gene>
    <name evidence="11" type="ORF">VPNG_01913</name>
</gene>
<keyword evidence="4 9" id="KW-0732">Signal</keyword>
<sequence length="775" mass="83096">MARTTRWAAVLAATALARGVMGANILKTSGFTNCEEGASIVVSVANVEYNADADTITYDISGTSTKEQKVMASLNVTAYGIQVYSKSFDPCGDDTHMESLCPVPAGAFSASGSQAISAAYSGQIPSVAFQVPDIAAQATLELTSIDSKQESGCITSDISNGKSTSAPAVTYVAAAIAGAALVMGGVTAAGSAIAGGAGAGASAGAGAGAAAPSPSFFEVLTWFQGMAMNGMSSVTFPQVYRSFTKNFGFSMGLIPWTRMQMSIDNFRQATGGNLTSDSVQFLENATLVFADGSTETLGESAKFRRAVEYHANYLASRDVNSTADAANSTLSNFESEVRVTVTGIKAYVEELSIPSANTFMTVLLVVSIVIASIAVIILLVKAILEAWALFASFPEKLTGFRKHYWFTMGRTITQLILLLYGTWVLYCIFQFTTGDSWAAKTLAGVTLALFTGILSFFGYKIFTTVKNLKEENGDVSQLYENKDFWIRYSLFYENYKRDYWWLFVPTITYMFAKGCILAAGDSHGLAQSICQLLLELTMLGVLAWHRPYERKSGNVINISIAVVRVLSVACILVFVDEFAVSETTTTVMGIVLIVIQAALTGILAILILWNAIIAIVNQNPHRKRRKEMGKSKPARSFSPGVKMRHDDDTNGHITEKLRDLDTLTPLDARNSLLLDRKSSHADSDTFSLAKAKFDVKEMPYDHDQSHDSLVSHAAPPGGYDDHGRSVSPAPYGRTNTDSTADMYARAPYNSQTGYGGGDLGGGGGGNHHNGYGNGY</sequence>
<evidence type="ECO:0000256" key="8">
    <source>
        <dbReference type="SAM" id="Phobius"/>
    </source>
</evidence>
<reference evidence="11 12" key="1">
    <citation type="submission" date="2015-09" db="EMBL/GenBank/DDBJ databases">
        <title>Host preference determinants of Valsa canker pathogens revealed by comparative genomics.</title>
        <authorList>
            <person name="Yin Z."/>
            <person name="Huang L."/>
        </authorList>
    </citation>
    <scope>NUCLEOTIDE SEQUENCE [LARGE SCALE GENOMIC DNA]</scope>
    <source>
        <strain evidence="11 12">SXYLt</strain>
    </source>
</reference>
<comment type="subcellular location">
    <subcellularLocation>
        <location evidence="1">Membrane</location>
        <topology evidence="1">Multi-pass membrane protein</topology>
    </subcellularLocation>
</comment>
<dbReference type="InterPro" id="IPR032800">
    <property type="entry name" value="TRP_N"/>
</dbReference>
<evidence type="ECO:0000313" key="12">
    <source>
        <dbReference type="Proteomes" id="UP000285146"/>
    </source>
</evidence>
<feature type="transmembrane region" description="Helical" evidence="8">
    <location>
        <begin position="437"/>
        <end position="459"/>
    </location>
</feature>
<dbReference type="Pfam" id="PF14558">
    <property type="entry name" value="TRP_N"/>
    <property type="match status" value="1"/>
</dbReference>
<evidence type="ECO:0000256" key="5">
    <source>
        <dbReference type="ARBA" id="ARBA00022989"/>
    </source>
</evidence>
<feature type="domain" description="ML-like" evidence="10">
    <location>
        <begin position="24"/>
        <end position="165"/>
    </location>
</feature>
<feature type="transmembrane region" description="Helical" evidence="8">
    <location>
        <begin position="587"/>
        <end position="616"/>
    </location>
</feature>
<protein>
    <recommendedName>
        <fullName evidence="10">ML-like domain-containing protein</fullName>
    </recommendedName>
</protein>